<evidence type="ECO:0000313" key="3">
    <source>
        <dbReference type="EMBL" id="NYF39714.1"/>
    </source>
</evidence>
<feature type="domain" description="Protein kinase" evidence="2">
    <location>
        <begin position="16"/>
        <end position="235"/>
    </location>
</feature>
<evidence type="ECO:0000256" key="1">
    <source>
        <dbReference type="SAM" id="Phobius"/>
    </source>
</evidence>
<evidence type="ECO:0000313" key="4">
    <source>
        <dbReference type="Proteomes" id="UP000576393"/>
    </source>
</evidence>
<dbReference type="AlphaFoldDB" id="A0A852UXC2"/>
<comment type="caution">
    <text evidence="3">The sequence shown here is derived from an EMBL/GenBank/DDBJ whole genome shotgun (WGS) entry which is preliminary data.</text>
</comment>
<sequence length="444" mass="47223">MTEQTRAPSNLLAGRYRLLERRDRTGTAWRARDEVLHRDVTVSEVRLPPPGPHRDWLLGQVRAAADLRHPGVVTLHDVISAPDRMWLVLESIDGRSLLQTVRAEGPLAPERAADVGLRVLDALTAAHGRGVRLSATPDTVLLGADGRVVLTGVAGPVSADDLRDLGATLFTALEGRAPATGSLPPLVGGIPLADPDPTTGTVTHGPLAPLVEGLLAADPAHRPDATSVRLTLERIAPAPPASRRRHLITAAVAAVALLAGAAFWLWPRASGPATPPITLPASFATAPDPCSLISKEQAAELTLTAEPRPVGKTECDWGTEDSSLPESLQYTLTVEVLRYPTDERAHADHARFMASEAKQDRTSAGVPLRRVRPATPQSGIATEAYTFTTTNGITYNSGVVFRAANLVVAVQYQRGGGAEDPGDRTRSGSLRATRWVLEALSRAR</sequence>
<dbReference type="RefSeq" id="WP_179819332.1">
    <property type="nucleotide sequence ID" value="NZ_JACCCO010000001.1"/>
</dbReference>
<dbReference type="EMBL" id="JACCCO010000001">
    <property type="protein sequence ID" value="NYF39714.1"/>
    <property type="molecule type" value="Genomic_DNA"/>
</dbReference>
<dbReference type="InterPro" id="IPR000719">
    <property type="entry name" value="Prot_kinase_dom"/>
</dbReference>
<feature type="transmembrane region" description="Helical" evidence="1">
    <location>
        <begin position="247"/>
        <end position="266"/>
    </location>
</feature>
<reference evidence="3 4" key="1">
    <citation type="submission" date="2020-07" db="EMBL/GenBank/DDBJ databases">
        <title>Sequencing the genomes of 1000 actinobacteria strains.</title>
        <authorList>
            <person name="Klenk H.-P."/>
        </authorList>
    </citation>
    <scope>NUCLEOTIDE SEQUENCE [LARGE SCALE GENOMIC DNA]</scope>
    <source>
        <strain evidence="3 4">DSM 45763</strain>
    </source>
</reference>
<organism evidence="3 4">
    <name type="scientific">Streptosporangium sandarakinum</name>
    <dbReference type="NCBI Taxonomy" id="1260955"/>
    <lineage>
        <taxon>Bacteria</taxon>
        <taxon>Bacillati</taxon>
        <taxon>Actinomycetota</taxon>
        <taxon>Actinomycetes</taxon>
        <taxon>Streptosporangiales</taxon>
        <taxon>Streptosporangiaceae</taxon>
        <taxon>Streptosporangium</taxon>
    </lineage>
</organism>
<keyword evidence="4" id="KW-1185">Reference proteome</keyword>
<keyword evidence="1" id="KW-0812">Transmembrane</keyword>
<keyword evidence="1" id="KW-0472">Membrane</keyword>
<proteinExistence type="predicted"/>
<keyword evidence="1" id="KW-1133">Transmembrane helix</keyword>
<gene>
    <name evidence="3" type="ORF">HDA43_001873</name>
</gene>
<dbReference type="InterPro" id="IPR011009">
    <property type="entry name" value="Kinase-like_dom_sf"/>
</dbReference>
<protein>
    <recommendedName>
        <fullName evidence="2">Protein kinase domain-containing protein</fullName>
    </recommendedName>
</protein>
<dbReference type="SUPFAM" id="SSF56112">
    <property type="entry name" value="Protein kinase-like (PK-like)"/>
    <property type="match status" value="1"/>
</dbReference>
<dbReference type="Gene3D" id="1.10.510.10">
    <property type="entry name" value="Transferase(Phosphotransferase) domain 1"/>
    <property type="match status" value="1"/>
</dbReference>
<dbReference type="GO" id="GO:0004672">
    <property type="term" value="F:protein kinase activity"/>
    <property type="evidence" value="ECO:0007669"/>
    <property type="project" value="InterPro"/>
</dbReference>
<dbReference type="Gene3D" id="3.30.200.20">
    <property type="entry name" value="Phosphorylase Kinase, domain 1"/>
    <property type="match status" value="1"/>
</dbReference>
<name>A0A852UXC2_9ACTN</name>
<dbReference type="Proteomes" id="UP000576393">
    <property type="component" value="Unassembled WGS sequence"/>
</dbReference>
<evidence type="ECO:0000259" key="2">
    <source>
        <dbReference type="SMART" id="SM00220"/>
    </source>
</evidence>
<dbReference type="GO" id="GO:0005524">
    <property type="term" value="F:ATP binding"/>
    <property type="evidence" value="ECO:0007669"/>
    <property type="project" value="InterPro"/>
</dbReference>
<dbReference type="SMART" id="SM00220">
    <property type="entry name" value="S_TKc"/>
    <property type="match status" value="1"/>
</dbReference>
<accession>A0A852UXC2</accession>